<evidence type="ECO:0000313" key="3">
    <source>
        <dbReference type="Proteomes" id="UP001311915"/>
    </source>
</evidence>
<protein>
    <recommendedName>
        <fullName evidence="1">Retrotransposon Copia-like N-terminal domain-containing protein</fullName>
    </recommendedName>
</protein>
<feature type="domain" description="Retrotransposon Copia-like N-terminal" evidence="1">
    <location>
        <begin position="23"/>
        <end position="60"/>
    </location>
</feature>
<accession>A0AAV9MBM1</accession>
<dbReference type="PANTHER" id="PTHR37610">
    <property type="entry name" value="CCHC-TYPE DOMAIN-CONTAINING PROTEIN"/>
    <property type="match status" value="1"/>
</dbReference>
<dbReference type="InterPro" id="IPR029472">
    <property type="entry name" value="Copia-like_N"/>
</dbReference>
<dbReference type="AlphaFoldDB" id="A0AAV9MBM1"/>
<comment type="caution">
    <text evidence="2">The sequence shown here is derived from an EMBL/GenBank/DDBJ whole genome shotgun (WGS) entry which is preliminary data.</text>
</comment>
<dbReference type="Proteomes" id="UP001311915">
    <property type="component" value="Unassembled WGS sequence"/>
</dbReference>
<proteinExistence type="predicted"/>
<evidence type="ECO:0000313" key="2">
    <source>
        <dbReference type="EMBL" id="KAK4734270.1"/>
    </source>
</evidence>
<dbReference type="PANTHER" id="PTHR37610:SF78">
    <property type="entry name" value="GAG-POLYPEPTIDE OF LTR COPIA-TYPE-RELATED"/>
    <property type="match status" value="1"/>
</dbReference>
<gene>
    <name evidence="2" type="ORF">R3W88_008531</name>
</gene>
<reference evidence="2 3" key="1">
    <citation type="submission" date="2023-10" db="EMBL/GenBank/DDBJ databases">
        <title>Genome-Wide Identification Analysis in wild type Solanum Pinnatisectum Reveals Some Genes Defensing Phytophthora Infestans.</title>
        <authorList>
            <person name="Sun C."/>
        </authorList>
    </citation>
    <scope>NUCLEOTIDE SEQUENCE [LARGE SCALE GENOMIC DNA]</scope>
    <source>
        <strain evidence="2">LQN</strain>
        <tissue evidence="2">Leaf</tissue>
    </source>
</reference>
<evidence type="ECO:0000259" key="1">
    <source>
        <dbReference type="Pfam" id="PF14244"/>
    </source>
</evidence>
<dbReference type="EMBL" id="JAWPEI010000002">
    <property type="protein sequence ID" value="KAK4734270.1"/>
    <property type="molecule type" value="Genomic_DNA"/>
</dbReference>
<keyword evidence="3" id="KW-1185">Reference proteome</keyword>
<dbReference type="Pfam" id="PF14244">
    <property type="entry name" value="Retrotran_gag_3"/>
    <property type="match status" value="1"/>
</dbReference>
<organism evidence="2 3">
    <name type="scientific">Solanum pinnatisectum</name>
    <name type="common">tansyleaf nightshade</name>
    <dbReference type="NCBI Taxonomy" id="50273"/>
    <lineage>
        <taxon>Eukaryota</taxon>
        <taxon>Viridiplantae</taxon>
        <taxon>Streptophyta</taxon>
        <taxon>Embryophyta</taxon>
        <taxon>Tracheophyta</taxon>
        <taxon>Spermatophyta</taxon>
        <taxon>Magnoliopsida</taxon>
        <taxon>eudicotyledons</taxon>
        <taxon>Gunneridae</taxon>
        <taxon>Pentapetalae</taxon>
        <taxon>asterids</taxon>
        <taxon>lamiids</taxon>
        <taxon>Solanales</taxon>
        <taxon>Solanaceae</taxon>
        <taxon>Solanoideae</taxon>
        <taxon>Solaneae</taxon>
        <taxon>Solanum</taxon>
    </lineage>
</organism>
<sequence>MDKTTPAVGVDTTIDYNDPLFLHPTNTPGITLIALQLTCTENYALWSRYMKIALLGKNKLECNAIVLSWILNVVSKELVTEIAYASNSRRVWENLKEKFDKENSLSDLWGEFDFLSPPPTCNCDTSRTFTKHIQKNKVFQFLTGLNDSYS</sequence>
<name>A0AAV9MBM1_9SOLN</name>